<proteinExistence type="inferred from homology"/>
<evidence type="ECO:0000256" key="3">
    <source>
        <dbReference type="ARBA" id="ARBA00022676"/>
    </source>
</evidence>
<name>A0AAE1AH39_9GAST</name>
<evidence type="ECO:0000256" key="6">
    <source>
        <dbReference type="ARBA" id="ARBA00022968"/>
    </source>
</evidence>
<accession>A0AAE1AH39</accession>
<comment type="caution">
    <text evidence="11">The sequence shown here is derived from an EMBL/GenBank/DDBJ whole genome shotgun (WGS) entry which is preliminary data.</text>
</comment>
<keyword evidence="4" id="KW-0808">Transferase</keyword>
<sequence length="438" mass="49628">MKVDVFTRELVLPLYLALPLLSIAVMMYSIALYTTVYESRQDKLCEAVKESAREATPLAPTPEEMDQHFGCSADPVYPRRHACPSCFHPTILNHFRDELFPPVPDEMYLFPRRPAGFFQPRPVRQQNLVKSVLLAPQAVCVDVCPFLVALVESVTHDWRTRLEIRRTWASVAKTNHWPGQGNLNTRLSVIFVVACDSGYSEQCAASEWRHLQEEAELFRDLLVLDMVDSSRNLTLKIISGLYWASRHCSRSKFFLKIDQETFLNVPVLLDLLAYHEKRLQRSVTGHIYTQGRKVQNTGPSDGSLRDFNMDQFPVFAAGFAYILSREAVGRVVALFPFYPAIGREDAFITGVLGRGAGLQHFSPPHNIFFAEFSSRISGWCRLLQDGLVTITGIGSWSQRANLWASIISSDSLTARRVGHDHRDRQLEPACQPLGEHHL</sequence>
<keyword evidence="12" id="KW-1185">Reference proteome</keyword>
<keyword evidence="3 10" id="KW-0328">Glycosyltransferase</keyword>
<dbReference type="GO" id="GO:0006493">
    <property type="term" value="P:protein O-linked glycosylation"/>
    <property type="evidence" value="ECO:0007669"/>
    <property type="project" value="TreeGrafter"/>
</dbReference>
<evidence type="ECO:0000256" key="9">
    <source>
        <dbReference type="ARBA" id="ARBA00023136"/>
    </source>
</evidence>
<evidence type="ECO:0000313" key="12">
    <source>
        <dbReference type="Proteomes" id="UP001283361"/>
    </source>
</evidence>
<dbReference type="Gene3D" id="3.90.550.50">
    <property type="match status" value="1"/>
</dbReference>
<keyword evidence="8 10" id="KW-0333">Golgi apparatus</keyword>
<comment type="similarity">
    <text evidence="2 10">Belongs to the glycosyltransferase 31 family.</text>
</comment>
<keyword evidence="9 10" id="KW-0472">Membrane</keyword>
<keyword evidence="7 10" id="KW-1133">Transmembrane helix</keyword>
<evidence type="ECO:0000256" key="5">
    <source>
        <dbReference type="ARBA" id="ARBA00022692"/>
    </source>
</evidence>
<dbReference type="GO" id="GO:0016758">
    <property type="term" value="F:hexosyltransferase activity"/>
    <property type="evidence" value="ECO:0007669"/>
    <property type="project" value="InterPro"/>
</dbReference>
<dbReference type="Proteomes" id="UP001283361">
    <property type="component" value="Unassembled WGS sequence"/>
</dbReference>
<dbReference type="Pfam" id="PF01762">
    <property type="entry name" value="Galactosyl_T"/>
    <property type="match status" value="1"/>
</dbReference>
<feature type="transmembrane region" description="Helical" evidence="10">
    <location>
        <begin position="12"/>
        <end position="33"/>
    </location>
</feature>
<keyword evidence="6 10" id="KW-0735">Signal-anchor</keyword>
<evidence type="ECO:0000256" key="10">
    <source>
        <dbReference type="RuleBase" id="RU363063"/>
    </source>
</evidence>
<dbReference type="InterPro" id="IPR002659">
    <property type="entry name" value="Glyco_trans_31"/>
</dbReference>
<evidence type="ECO:0000256" key="1">
    <source>
        <dbReference type="ARBA" id="ARBA00004323"/>
    </source>
</evidence>
<reference evidence="11" key="1">
    <citation type="journal article" date="2023" name="G3 (Bethesda)">
        <title>A reference genome for the long-term kleptoplast-retaining sea slug Elysia crispata morphotype clarki.</title>
        <authorList>
            <person name="Eastman K.E."/>
            <person name="Pendleton A.L."/>
            <person name="Shaikh M.A."/>
            <person name="Suttiyut T."/>
            <person name="Ogas R."/>
            <person name="Tomko P."/>
            <person name="Gavelis G."/>
            <person name="Widhalm J.R."/>
            <person name="Wisecaver J.H."/>
        </authorList>
    </citation>
    <scope>NUCLEOTIDE SEQUENCE</scope>
    <source>
        <strain evidence="11">ECLA1</strain>
    </source>
</reference>
<comment type="subcellular location">
    <subcellularLocation>
        <location evidence="1 10">Golgi apparatus membrane</location>
        <topology evidence="1 10">Single-pass type II membrane protein</topology>
    </subcellularLocation>
</comment>
<dbReference type="EC" id="2.4.1.-" evidence="10"/>
<organism evidence="11 12">
    <name type="scientific">Elysia crispata</name>
    <name type="common">lettuce slug</name>
    <dbReference type="NCBI Taxonomy" id="231223"/>
    <lineage>
        <taxon>Eukaryota</taxon>
        <taxon>Metazoa</taxon>
        <taxon>Spiralia</taxon>
        <taxon>Lophotrochozoa</taxon>
        <taxon>Mollusca</taxon>
        <taxon>Gastropoda</taxon>
        <taxon>Heterobranchia</taxon>
        <taxon>Euthyneura</taxon>
        <taxon>Panpulmonata</taxon>
        <taxon>Sacoglossa</taxon>
        <taxon>Placobranchoidea</taxon>
        <taxon>Plakobranchidae</taxon>
        <taxon>Elysia</taxon>
    </lineage>
</organism>
<evidence type="ECO:0000256" key="8">
    <source>
        <dbReference type="ARBA" id="ARBA00023034"/>
    </source>
</evidence>
<evidence type="ECO:0000313" key="11">
    <source>
        <dbReference type="EMBL" id="KAK3787730.1"/>
    </source>
</evidence>
<evidence type="ECO:0000256" key="4">
    <source>
        <dbReference type="ARBA" id="ARBA00022679"/>
    </source>
</evidence>
<keyword evidence="5 10" id="KW-0812">Transmembrane</keyword>
<evidence type="ECO:0000256" key="7">
    <source>
        <dbReference type="ARBA" id="ARBA00022989"/>
    </source>
</evidence>
<protein>
    <recommendedName>
        <fullName evidence="10">Hexosyltransferase</fullName>
        <ecNumber evidence="10">2.4.1.-</ecNumber>
    </recommendedName>
</protein>
<dbReference type="PANTHER" id="PTHR11214">
    <property type="entry name" value="BETA-1,3-N-ACETYLGLUCOSAMINYLTRANSFERASE"/>
    <property type="match status" value="1"/>
</dbReference>
<dbReference type="AlphaFoldDB" id="A0AAE1AH39"/>
<dbReference type="GO" id="GO:0000139">
    <property type="term" value="C:Golgi membrane"/>
    <property type="evidence" value="ECO:0007669"/>
    <property type="project" value="UniProtKB-SubCell"/>
</dbReference>
<dbReference type="EMBL" id="JAWDGP010001842">
    <property type="protein sequence ID" value="KAK3787730.1"/>
    <property type="molecule type" value="Genomic_DNA"/>
</dbReference>
<dbReference type="PANTHER" id="PTHR11214:SF3">
    <property type="entry name" value="BETA-1,3-GALACTOSYLTRANSFERASE 6"/>
    <property type="match status" value="1"/>
</dbReference>
<gene>
    <name evidence="11" type="ORF">RRG08_013218</name>
</gene>
<evidence type="ECO:0000256" key="2">
    <source>
        <dbReference type="ARBA" id="ARBA00008661"/>
    </source>
</evidence>